<dbReference type="Pfam" id="PF04389">
    <property type="entry name" value="Peptidase_M28"/>
    <property type="match status" value="1"/>
</dbReference>
<comment type="caution">
    <text evidence="9">The sequence shown here is derived from an EMBL/GenBank/DDBJ whole genome shotgun (WGS) entry which is preliminary data.</text>
</comment>
<dbReference type="PANTHER" id="PTHR12147">
    <property type="entry name" value="METALLOPEPTIDASE M28 FAMILY MEMBER"/>
    <property type="match status" value="1"/>
</dbReference>
<organism evidence="9 10">
    <name type="scientific">Enhygromyxa salina</name>
    <dbReference type="NCBI Taxonomy" id="215803"/>
    <lineage>
        <taxon>Bacteria</taxon>
        <taxon>Pseudomonadati</taxon>
        <taxon>Myxococcota</taxon>
        <taxon>Polyangia</taxon>
        <taxon>Nannocystales</taxon>
        <taxon>Nannocystaceae</taxon>
        <taxon>Enhygromyxa</taxon>
    </lineage>
</organism>
<feature type="chain" id="PRO_5002144414" evidence="7">
    <location>
        <begin position="24"/>
        <end position="557"/>
    </location>
</feature>
<dbReference type="PANTHER" id="PTHR12147:SF56">
    <property type="entry name" value="AMINOPEPTIDASE YDR415C-RELATED"/>
    <property type="match status" value="1"/>
</dbReference>
<dbReference type="InterPro" id="IPR046450">
    <property type="entry name" value="PA_dom_sf"/>
</dbReference>
<dbReference type="EMBL" id="JMCC02000020">
    <property type="protein sequence ID" value="KIG17779.1"/>
    <property type="molecule type" value="Genomic_DNA"/>
</dbReference>
<dbReference type="GO" id="GO:0006508">
    <property type="term" value="P:proteolysis"/>
    <property type="evidence" value="ECO:0007669"/>
    <property type="project" value="UniProtKB-KW"/>
</dbReference>
<evidence type="ECO:0000256" key="2">
    <source>
        <dbReference type="ARBA" id="ARBA00022670"/>
    </source>
</evidence>
<evidence type="ECO:0000259" key="8">
    <source>
        <dbReference type="Pfam" id="PF04389"/>
    </source>
</evidence>
<proteinExistence type="predicted"/>
<dbReference type="Gene3D" id="3.40.630.10">
    <property type="entry name" value="Zn peptidases"/>
    <property type="match status" value="1"/>
</dbReference>
<dbReference type="GO" id="GO:0046872">
    <property type="term" value="F:metal ion binding"/>
    <property type="evidence" value="ECO:0007669"/>
    <property type="project" value="UniProtKB-KW"/>
</dbReference>
<keyword evidence="6" id="KW-0862">Zinc</keyword>
<dbReference type="Gene3D" id="3.50.30.30">
    <property type="match status" value="1"/>
</dbReference>
<evidence type="ECO:0000313" key="10">
    <source>
        <dbReference type="Proteomes" id="UP000031599"/>
    </source>
</evidence>
<keyword evidence="5" id="KW-0378">Hydrolase</keyword>
<evidence type="ECO:0000256" key="7">
    <source>
        <dbReference type="SAM" id="SignalP"/>
    </source>
</evidence>
<sequence>MGFGRLMSRPHAAVLLAISTLLACDTPPTTAPGSDVAAPTGGPELSAAWLRDFTRAFSADALGGRLPGSEGAALAVAQIIEAMQAIGLEPAGEDGGWTQRVVMRGVTLDREASQLELGSGAGQAAPFVFGEHWVGTSFAAGSEHPIDAELVFVGYGVTAPEYQWDDYAGVDVKGKIVLAFVGDPPTEDGSFGGPAMTYYGRWSYKYERALAAGAAGCLVIHEEAPASYGWNVPTTSYSSERFHILGPDGQPPSAMALRGWISSTAADDLAKRGGQSLAAWHAQAMRNDFVASGTRLRLGGKLVTSERQVEDVNVLGRLPGGVQAEQAVFLTAHWDHLGTDPDKLSAGEDGIYNGAIDNASGIASMLGVAAELANGSALDRSVVFLATTAEEQGLLGSQAWVANPTMALDNVVALVNLDSMNVYGETRAVEVVGWGQTTLEDRLVELARGQGRTVVPDTHPEAGSFYRSDHFPFAQVGIPAMYFHSSLDMVEGGTEAGDAIRAGVRQRYHTPADEFDETWTFAGAAKDAALIVDLVRAVAAKGAQPKYKPTSEFAGLR</sequence>
<dbReference type="PROSITE" id="PS51257">
    <property type="entry name" value="PROKAR_LIPOPROTEIN"/>
    <property type="match status" value="1"/>
</dbReference>
<accession>A0A0C1ZJY2</accession>
<dbReference type="AlphaFoldDB" id="A0A0C1ZJY2"/>
<dbReference type="InterPro" id="IPR007484">
    <property type="entry name" value="Peptidase_M28"/>
</dbReference>
<dbReference type="InterPro" id="IPR045175">
    <property type="entry name" value="M28_fam"/>
</dbReference>
<reference evidence="9 10" key="1">
    <citation type="submission" date="2014-12" db="EMBL/GenBank/DDBJ databases">
        <title>Genome assembly of Enhygromyxa salina DSM 15201.</title>
        <authorList>
            <person name="Sharma G."/>
            <person name="Subramanian S."/>
        </authorList>
    </citation>
    <scope>NUCLEOTIDE SEQUENCE [LARGE SCALE GENOMIC DNA]</scope>
    <source>
        <strain evidence="9 10">DSM 15201</strain>
    </source>
</reference>
<evidence type="ECO:0000256" key="4">
    <source>
        <dbReference type="ARBA" id="ARBA00022729"/>
    </source>
</evidence>
<dbReference type="GO" id="GO:0008235">
    <property type="term" value="F:metalloexopeptidase activity"/>
    <property type="evidence" value="ECO:0007669"/>
    <property type="project" value="InterPro"/>
</dbReference>
<dbReference type="SUPFAM" id="SSF53187">
    <property type="entry name" value="Zn-dependent exopeptidases"/>
    <property type="match status" value="1"/>
</dbReference>
<name>A0A0C1ZJY2_9BACT</name>
<evidence type="ECO:0000256" key="1">
    <source>
        <dbReference type="ARBA" id="ARBA00022438"/>
    </source>
</evidence>
<dbReference type="GO" id="GO:0004177">
    <property type="term" value="F:aminopeptidase activity"/>
    <property type="evidence" value="ECO:0007669"/>
    <property type="project" value="UniProtKB-KW"/>
</dbReference>
<dbReference type="SUPFAM" id="SSF52025">
    <property type="entry name" value="PA domain"/>
    <property type="match status" value="1"/>
</dbReference>
<keyword evidence="4 7" id="KW-0732">Signal</keyword>
<dbReference type="Proteomes" id="UP000031599">
    <property type="component" value="Unassembled WGS sequence"/>
</dbReference>
<feature type="signal peptide" evidence="7">
    <location>
        <begin position="1"/>
        <end position="23"/>
    </location>
</feature>
<evidence type="ECO:0000256" key="5">
    <source>
        <dbReference type="ARBA" id="ARBA00022801"/>
    </source>
</evidence>
<evidence type="ECO:0000256" key="6">
    <source>
        <dbReference type="ARBA" id="ARBA00022833"/>
    </source>
</evidence>
<gene>
    <name evidence="9" type="ORF">DB30_02812</name>
</gene>
<feature type="domain" description="Peptidase M28" evidence="8">
    <location>
        <begin position="313"/>
        <end position="528"/>
    </location>
</feature>
<keyword evidence="2" id="KW-0645">Protease</keyword>
<evidence type="ECO:0000256" key="3">
    <source>
        <dbReference type="ARBA" id="ARBA00022723"/>
    </source>
</evidence>
<evidence type="ECO:0000313" key="9">
    <source>
        <dbReference type="EMBL" id="KIG17779.1"/>
    </source>
</evidence>
<keyword evidence="1" id="KW-0031">Aminopeptidase</keyword>
<keyword evidence="3" id="KW-0479">Metal-binding</keyword>
<protein>
    <submittedName>
        <fullName evidence="9">Peptidase</fullName>
    </submittedName>
</protein>